<proteinExistence type="predicted"/>
<accession>A0A1J7IZY2</accession>
<name>A0A1J7IZY2_9PEZI</name>
<keyword evidence="2" id="KW-1185">Reference proteome</keyword>
<protein>
    <submittedName>
        <fullName evidence="1">Uncharacterized protein</fullName>
    </submittedName>
</protein>
<sequence length="177" mass="19628">MLIGAGSYAHPDEGPMPHSHGMPPFKTHLSALHLTSNTTMELSRTFTTSSSSPTPLDLQLKLTTTDRSWSDSAFPNSEYGNVTPSSEAEQVSIRRRTSTCLSLQPFFPRTCRIIDASRRGFNFPTTRGEEIVDSSGVMGRYLIGFDLNALELIGSLIYEAVFGEVVERNDRILLRRS</sequence>
<evidence type="ECO:0000313" key="2">
    <source>
        <dbReference type="Proteomes" id="UP000182658"/>
    </source>
</evidence>
<organism evidence="1 2">
    <name type="scientific">Coniochaeta ligniaria NRRL 30616</name>
    <dbReference type="NCBI Taxonomy" id="1408157"/>
    <lineage>
        <taxon>Eukaryota</taxon>
        <taxon>Fungi</taxon>
        <taxon>Dikarya</taxon>
        <taxon>Ascomycota</taxon>
        <taxon>Pezizomycotina</taxon>
        <taxon>Sordariomycetes</taxon>
        <taxon>Sordariomycetidae</taxon>
        <taxon>Coniochaetales</taxon>
        <taxon>Coniochaetaceae</taxon>
        <taxon>Coniochaeta</taxon>
    </lineage>
</organism>
<gene>
    <name evidence="1" type="ORF">CONLIGDRAFT_650565</name>
</gene>
<dbReference type="EMBL" id="KV875114">
    <property type="protein sequence ID" value="OIW22452.1"/>
    <property type="molecule type" value="Genomic_DNA"/>
</dbReference>
<dbReference type="AlphaFoldDB" id="A0A1J7IZY2"/>
<dbReference type="Proteomes" id="UP000182658">
    <property type="component" value="Unassembled WGS sequence"/>
</dbReference>
<evidence type="ECO:0000313" key="1">
    <source>
        <dbReference type="EMBL" id="OIW22452.1"/>
    </source>
</evidence>
<reference evidence="1 2" key="1">
    <citation type="submission" date="2016-10" db="EMBL/GenBank/DDBJ databases">
        <title>Draft genome sequence of Coniochaeta ligniaria NRRL30616, a lignocellulolytic fungus for bioabatement of inhibitors in plant biomass hydrolysates.</title>
        <authorList>
            <consortium name="DOE Joint Genome Institute"/>
            <person name="Jimenez D.J."/>
            <person name="Hector R.E."/>
            <person name="Riley R."/>
            <person name="Sun H."/>
            <person name="Grigoriev I.V."/>
            <person name="Van Elsas J.D."/>
            <person name="Nichols N.N."/>
        </authorList>
    </citation>
    <scope>NUCLEOTIDE SEQUENCE [LARGE SCALE GENOMIC DNA]</scope>
    <source>
        <strain evidence="1 2">NRRL 30616</strain>
    </source>
</reference>
<dbReference type="InParanoid" id="A0A1J7IZY2"/>